<feature type="transmembrane region" description="Helical" evidence="7">
    <location>
        <begin position="246"/>
        <end position="268"/>
    </location>
</feature>
<dbReference type="PANTHER" id="PTHR43549:SF3">
    <property type="entry name" value="MULTIDRUG RESISTANCE PROTEIN YPNP-RELATED"/>
    <property type="match status" value="1"/>
</dbReference>
<feature type="transmembrane region" description="Helical" evidence="7">
    <location>
        <begin position="422"/>
        <end position="442"/>
    </location>
</feature>
<dbReference type="PANTHER" id="PTHR43549">
    <property type="entry name" value="MULTIDRUG RESISTANCE PROTEIN YPNP-RELATED"/>
    <property type="match status" value="1"/>
</dbReference>
<feature type="transmembrane region" description="Helical" evidence="7">
    <location>
        <begin position="355"/>
        <end position="376"/>
    </location>
</feature>
<keyword evidence="3" id="KW-1003">Cell membrane</keyword>
<keyword evidence="5 7" id="KW-1133">Transmembrane helix</keyword>
<dbReference type="InterPro" id="IPR052031">
    <property type="entry name" value="Membrane_Transporter-Flippase"/>
</dbReference>
<sequence>MESSVQVKNQITEGTIWKQLLLFFFPILLGTFFQQLYNTIDSVIVGQFVGKEALASVGGSSAQIVSLVVGFFTGLSSGASVTVAQFFGAKNAKAANEGLHNAYAIAAAGGIVLTVIGILSAPALLALMQTPTDIMQDSVIYLRIYFAGIIFVLIYNMGSAILRATGDSRHPLYYLIVCCVINIILDSLFVIVFHMGVMGAAVATLIAQAVSAVLVTRDLMRSRDILALSLREIRFHGAVLKTQLKLGIPTGLESVLFSVTNIAIMASINTFGTDTTAAWSAYGKLDAIFWMVSTAFGISITTFVGQNYGAGKMDRVRRSTWVCLLIDLAVSGVLVLFLIAARVPLFRLFTSDGDVIRIGCSMLVLIIPWYIVYVFIEILAGALRGMGDVIVPMVITLAGVCVFRIIWLSVVMKVSPTIPAIIFSYPVTWIVSALAFVIYYIWRYFRNRKEARK</sequence>
<dbReference type="GO" id="GO:0015297">
    <property type="term" value="F:antiporter activity"/>
    <property type="evidence" value="ECO:0007669"/>
    <property type="project" value="InterPro"/>
</dbReference>
<evidence type="ECO:0000256" key="6">
    <source>
        <dbReference type="ARBA" id="ARBA00023136"/>
    </source>
</evidence>
<reference evidence="8" key="1">
    <citation type="journal article" date="2021" name="PeerJ">
        <title>Extensive microbial diversity within the chicken gut microbiome revealed by metagenomics and culture.</title>
        <authorList>
            <person name="Gilroy R."/>
            <person name="Ravi A."/>
            <person name="Getino M."/>
            <person name="Pursley I."/>
            <person name="Horton D.L."/>
            <person name="Alikhan N.F."/>
            <person name="Baker D."/>
            <person name="Gharbi K."/>
            <person name="Hall N."/>
            <person name="Watson M."/>
            <person name="Adriaenssens E.M."/>
            <person name="Foster-Nyarko E."/>
            <person name="Jarju S."/>
            <person name="Secka A."/>
            <person name="Antonio M."/>
            <person name="Oren A."/>
            <person name="Chaudhuri R.R."/>
            <person name="La Ragione R."/>
            <person name="Hildebrand F."/>
            <person name="Pallen M.J."/>
        </authorList>
    </citation>
    <scope>NUCLEOTIDE SEQUENCE</scope>
    <source>
        <strain evidence="8">CHK196-3914</strain>
    </source>
</reference>
<dbReference type="NCBIfam" id="TIGR00797">
    <property type="entry name" value="matE"/>
    <property type="match status" value="1"/>
</dbReference>
<comment type="subcellular location">
    <subcellularLocation>
        <location evidence="1">Cell membrane</location>
        <topology evidence="1">Multi-pass membrane protein</topology>
    </subcellularLocation>
</comment>
<evidence type="ECO:0000256" key="1">
    <source>
        <dbReference type="ARBA" id="ARBA00004651"/>
    </source>
</evidence>
<feature type="transmembrane region" description="Helical" evidence="7">
    <location>
        <begin position="20"/>
        <end position="37"/>
    </location>
</feature>
<dbReference type="Pfam" id="PF01554">
    <property type="entry name" value="MatE"/>
    <property type="match status" value="2"/>
</dbReference>
<protein>
    <submittedName>
        <fullName evidence="8">MATE family efflux transporter</fullName>
    </submittedName>
</protein>
<reference evidence="8" key="2">
    <citation type="submission" date="2021-04" db="EMBL/GenBank/DDBJ databases">
        <authorList>
            <person name="Gilroy R."/>
        </authorList>
    </citation>
    <scope>NUCLEOTIDE SEQUENCE</scope>
    <source>
        <strain evidence="8">CHK196-3914</strain>
    </source>
</reference>
<feature type="transmembrane region" description="Helical" evidence="7">
    <location>
        <begin position="101"/>
        <end position="128"/>
    </location>
</feature>
<name>A0A9D2G7M7_9FIRM</name>
<keyword evidence="6 7" id="KW-0472">Membrane</keyword>
<dbReference type="GO" id="GO:0042910">
    <property type="term" value="F:xenobiotic transmembrane transporter activity"/>
    <property type="evidence" value="ECO:0007669"/>
    <property type="project" value="InterPro"/>
</dbReference>
<feature type="transmembrane region" description="Helical" evidence="7">
    <location>
        <begin position="172"/>
        <end position="191"/>
    </location>
</feature>
<evidence type="ECO:0000256" key="4">
    <source>
        <dbReference type="ARBA" id="ARBA00022692"/>
    </source>
</evidence>
<dbReference type="CDD" id="cd13138">
    <property type="entry name" value="MATE_yoeA_like"/>
    <property type="match status" value="1"/>
</dbReference>
<evidence type="ECO:0000256" key="7">
    <source>
        <dbReference type="SAM" id="Phobius"/>
    </source>
</evidence>
<feature type="transmembrane region" description="Helical" evidence="7">
    <location>
        <begin position="321"/>
        <end position="343"/>
    </location>
</feature>
<keyword evidence="4 7" id="KW-0812">Transmembrane</keyword>
<dbReference type="GO" id="GO:0005886">
    <property type="term" value="C:plasma membrane"/>
    <property type="evidence" value="ECO:0007669"/>
    <property type="project" value="UniProtKB-SubCell"/>
</dbReference>
<evidence type="ECO:0000313" key="8">
    <source>
        <dbReference type="EMBL" id="HIZ74579.1"/>
    </source>
</evidence>
<dbReference type="InterPro" id="IPR048279">
    <property type="entry name" value="MdtK-like"/>
</dbReference>
<evidence type="ECO:0000256" key="2">
    <source>
        <dbReference type="ARBA" id="ARBA00022448"/>
    </source>
</evidence>
<dbReference type="InterPro" id="IPR002528">
    <property type="entry name" value="MATE_fam"/>
</dbReference>
<dbReference type="Proteomes" id="UP000824116">
    <property type="component" value="Unassembled WGS sequence"/>
</dbReference>
<organism evidence="8 9">
    <name type="scientific">Candidatus Mediterraneibacter stercoravium</name>
    <dbReference type="NCBI Taxonomy" id="2838685"/>
    <lineage>
        <taxon>Bacteria</taxon>
        <taxon>Bacillati</taxon>
        <taxon>Bacillota</taxon>
        <taxon>Clostridia</taxon>
        <taxon>Lachnospirales</taxon>
        <taxon>Lachnospiraceae</taxon>
        <taxon>Mediterraneibacter</taxon>
    </lineage>
</organism>
<keyword evidence="2" id="KW-0813">Transport</keyword>
<feature type="transmembrane region" description="Helical" evidence="7">
    <location>
        <begin position="64"/>
        <end position="89"/>
    </location>
</feature>
<accession>A0A9D2G7M7</accession>
<gene>
    <name evidence="8" type="ORF">H9723_04945</name>
</gene>
<dbReference type="PIRSF" id="PIRSF006603">
    <property type="entry name" value="DinF"/>
    <property type="match status" value="1"/>
</dbReference>
<proteinExistence type="predicted"/>
<dbReference type="EMBL" id="DXAY01000117">
    <property type="protein sequence ID" value="HIZ74579.1"/>
    <property type="molecule type" value="Genomic_DNA"/>
</dbReference>
<comment type="caution">
    <text evidence="8">The sequence shown here is derived from an EMBL/GenBank/DDBJ whole genome shotgun (WGS) entry which is preliminary data.</text>
</comment>
<evidence type="ECO:0000256" key="3">
    <source>
        <dbReference type="ARBA" id="ARBA00022475"/>
    </source>
</evidence>
<evidence type="ECO:0000256" key="5">
    <source>
        <dbReference type="ARBA" id="ARBA00022989"/>
    </source>
</evidence>
<dbReference type="AlphaFoldDB" id="A0A9D2G7M7"/>
<feature type="transmembrane region" description="Helical" evidence="7">
    <location>
        <begin position="388"/>
        <end position="410"/>
    </location>
</feature>
<feature type="transmembrane region" description="Helical" evidence="7">
    <location>
        <begin position="288"/>
        <end position="309"/>
    </location>
</feature>
<evidence type="ECO:0000313" key="9">
    <source>
        <dbReference type="Proteomes" id="UP000824116"/>
    </source>
</evidence>
<feature type="transmembrane region" description="Helical" evidence="7">
    <location>
        <begin position="140"/>
        <end position="160"/>
    </location>
</feature>
<feature type="transmembrane region" description="Helical" evidence="7">
    <location>
        <begin position="197"/>
        <end position="216"/>
    </location>
</feature>